<gene>
    <name evidence="1" type="ORF">HERILL_LOCUS14472</name>
</gene>
<evidence type="ECO:0000313" key="1">
    <source>
        <dbReference type="EMBL" id="CAD7092083.1"/>
    </source>
</evidence>
<proteinExistence type="predicted"/>
<dbReference type="InParanoid" id="A0A7R8V3N5"/>
<reference evidence="1 2" key="1">
    <citation type="submission" date="2020-11" db="EMBL/GenBank/DDBJ databases">
        <authorList>
            <person name="Wallbank WR R."/>
            <person name="Pardo Diaz C."/>
            <person name="Kozak K."/>
            <person name="Martin S."/>
            <person name="Jiggins C."/>
            <person name="Moest M."/>
            <person name="Warren A I."/>
            <person name="Generalovic N T."/>
            <person name="Byers J.R.P. K."/>
            <person name="Montejo-Kovacevich G."/>
            <person name="Yen C E."/>
        </authorList>
    </citation>
    <scope>NUCLEOTIDE SEQUENCE [LARGE SCALE GENOMIC DNA]</scope>
</reference>
<name>A0A7R8V3N5_HERIL</name>
<dbReference type="AlphaFoldDB" id="A0A7R8V3N5"/>
<keyword evidence="2" id="KW-1185">Reference proteome</keyword>
<dbReference type="EMBL" id="LR899014">
    <property type="protein sequence ID" value="CAD7092083.1"/>
    <property type="molecule type" value="Genomic_DNA"/>
</dbReference>
<evidence type="ECO:0000313" key="2">
    <source>
        <dbReference type="Proteomes" id="UP000594454"/>
    </source>
</evidence>
<sequence length="131" mass="15278">MLLFKSTKIVGYYQDSYSKSRLGDKSGSMKSIRTKLNPWYKRDAKQTKYGDERELLGKAWTLSWISQGWKPMKRPIQPGLMENNLLSRSSSNDLIDEKIYAVTASRKAYSYTLMAQFNYNGNSPRIVDYRR</sequence>
<protein>
    <submittedName>
        <fullName evidence="1">Uncharacterized protein</fullName>
    </submittedName>
</protein>
<organism evidence="1 2">
    <name type="scientific">Hermetia illucens</name>
    <name type="common">Black soldier fly</name>
    <dbReference type="NCBI Taxonomy" id="343691"/>
    <lineage>
        <taxon>Eukaryota</taxon>
        <taxon>Metazoa</taxon>
        <taxon>Ecdysozoa</taxon>
        <taxon>Arthropoda</taxon>
        <taxon>Hexapoda</taxon>
        <taxon>Insecta</taxon>
        <taxon>Pterygota</taxon>
        <taxon>Neoptera</taxon>
        <taxon>Endopterygota</taxon>
        <taxon>Diptera</taxon>
        <taxon>Brachycera</taxon>
        <taxon>Stratiomyomorpha</taxon>
        <taxon>Stratiomyidae</taxon>
        <taxon>Hermetiinae</taxon>
        <taxon>Hermetia</taxon>
    </lineage>
</organism>
<accession>A0A7R8V3N5</accession>
<dbReference type="Proteomes" id="UP000594454">
    <property type="component" value="Chromosome 6"/>
</dbReference>